<feature type="transmembrane region" description="Helical" evidence="9">
    <location>
        <begin position="449"/>
        <end position="471"/>
    </location>
</feature>
<evidence type="ECO:0000256" key="2">
    <source>
        <dbReference type="ARBA" id="ARBA00022448"/>
    </source>
</evidence>
<feature type="transmembrane region" description="Helical" evidence="9">
    <location>
        <begin position="152"/>
        <end position="172"/>
    </location>
</feature>
<organism evidence="11">
    <name type="scientific">Corethron hystrix</name>
    <dbReference type="NCBI Taxonomy" id="216773"/>
    <lineage>
        <taxon>Eukaryota</taxon>
        <taxon>Sar</taxon>
        <taxon>Stramenopiles</taxon>
        <taxon>Ochrophyta</taxon>
        <taxon>Bacillariophyta</taxon>
        <taxon>Coscinodiscophyceae</taxon>
        <taxon>Corethrophycidae</taxon>
        <taxon>Corethrales</taxon>
        <taxon>Corethraceae</taxon>
        <taxon>Corethron</taxon>
    </lineage>
</organism>
<dbReference type="Pfam" id="PF00083">
    <property type="entry name" value="Sugar_tr"/>
    <property type="match status" value="1"/>
</dbReference>
<dbReference type="PROSITE" id="PS50850">
    <property type="entry name" value="MFS"/>
    <property type="match status" value="1"/>
</dbReference>
<feature type="transmembrane region" description="Helical" evidence="9">
    <location>
        <begin position="184"/>
        <end position="203"/>
    </location>
</feature>
<feature type="transmembrane region" description="Helical" evidence="9">
    <location>
        <begin position="357"/>
        <end position="378"/>
    </location>
</feature>
<protein>
    <recommendedName>
        <fullName evidence="10">Major facilitator superfamily (MFS) profile domain-containing protein</fullName>
    </recommendedName>
</protein>
<dbReference type="AlphaFoldDB" id="A0A7S1BSZ5"/>
<feature type="transmembrane region" description="Helical" evidence="9">
    <location>
        <begin position="516"/>
        <end position="533"/>
    </location>
</feature>
<feature type="transmembrane region" description="Helical" evidence="9">
    <location>
        <begin position="483"/>
        <end position="504"/>
    </location>
</feature>
<keyword evidence="6 9" id="KW-1133">Transmembrane helix</keyword>
<evidence type="ECO:0000256" key="4">
    <source>
        <dbReference type="ARBA" id="ARBA00022692"/>
    </source>
</evidence>
<dbReference type="PANTHER" id="PTHR43528">
    <property type="entry name" value="ALPHA-KETOGLUTARATE PERMEASE"/>
    <property type="match status" value="1"/>
</dbReference>
<name>A0A7S1BSZ5_9STRA</name>
<evidence type="ECO:0000256" key="9">
    <source>
        <dbReference type="SAM" id="Phobius"/>
    </source>
</evidence>
<evidence type="ECO:0000313" key="11">
    <source>
        <dbReference type="EMBL" id="CAD8897093.1"/>
    </source>
</evidence>
<keyword evidence="5" id="KW-0769">Symport</keyword>
<sequence length="542" mass="57387">MQGPFDAEEEVPLRSGDPAPDYLAANANSLGASGARRSENEGSEGHVQTYTAGEDAGRLAAMAKEMGLSRRRQLRSQVRARPVRTALHRLAFLEDPPPPAGSSCRDLLETVAGVAGNVLEWYDFAVFGYFGDVIGEVFFPPQEGDAATMESFAVFGGAFLARPLGGLLLGYLGDVYGRRRALTTSIFLMAFPTFAMGCLPSYARAGYAATAMLIVIRLLQGMSVGGQLMSSLVFTLENVPRSQWGLYGSFVWATGNFGVLLGGVVGTAVRSSFSHEDLVAYGWRIPFLSGVVVSLAGFYLRWAEEDPSTETNTDPAAEMARLLDGEGDGAPAPAPAATNPLAYLTAPENRRPLLSSAMVPMLWSSGFYLSFVWMAIYMQDLCRRPLDQAFLVNAAALFLGVCLLFPLAGWLSDRHGRRAVMTLGGAGLALFARPLLGVIGSSGDPWTAFGAQLLLGIGLSFWGAPMGAWLAESFPPEARLTSVAVGYNLAHAVVGGATPAVATYLVDAAGPASPGWIYVVVSVVSLTGLWIVAPPPVTKGQP</sequence>
<gene>
    <name evidence="11" type="ORF">CHYS00102_LOCUS24307</name>
</gene>
<feature type="transmembrane region" description="Helical" evidence="9">
    <location>
        <begin position="281"/>
        <end position="300"/>
    </location>
</feature>
<feature type="transmembrane region" description="Helical" evidence="9">
    <location>
        <begin position="423"/>
        <end position="443"/>
    </location>
</feature>
<feature type="transmembrane region" description="Helical" evidence="9">
    <location>
        <begin position="209"/>
        <end position="234"/>
    </location>
</feature>
<keyword evidence="2" id="KW-0813">Transport</keyword>
<keyword evidence="3" id="KW-1003">Cell membrane</keyword>
<dbReference type="InterPro" id="IPR036259">
    <property type="entry name" value="MFS_trans_sf"/>
</dbReference>
<evidence type="ECO:0000259" key="10">
    <source>
        <dbReference type="PROSITE" id="PS50850"/>
    </source>
</evidence>
<reference evidence="11" key="1">
    <citation type="submission" date="2021-01" db="EMBL/GenBank/DDBJ databases">
        <authorList>
            <person name="Corre E."/>
            <person name="Pelletier E."/>
            <person name="Niang G."/>
            <person name="Scheremetjew M."/>
            <person name="Finn R."/>
            <person name="Kale V."/>
            <person name="Holt S."/>
            <person name="Cochrane G."/>
            <person name="Meng A."/>
            <person name="Brown T."/>
            <person name="Cohen L."/>
        </authorList>
    </citation>
    <scope>NUCLEOTIDE SEQUENCE</scope>
    <source>
        <strain evidence="11">308</strain>
    </source>
</reference>
<dbReference type="InterPro" id="IPR020846">
    <property type="entry name" value="MFS_dom"/>
</dbReference>
<feature type="region of interest" description="Disordered" evidence="8">
    <location>
        <begin position="1"/>
        <end position="47"/>
    </location>
</feature>
<evidence type="ECO:0000256" key="6">
    <source>
        <dbReference type="ARBA" id="ARBA00022989"/>
    </source>
</evidence>
<dbReference type="PANTHER" id="PTHR43528:SF1">
    <property type="entry name" value="ALPHA-KETOGLUTARATE PERMEASE"/>
    <property type="match status" value="1"/>
</dbReference>
<dbReference type="Gene3D" id="1.20.1250.20">
    <property type="entry name" value="MFS general substrate transporter like domains"/>
    <property type="match status" value="2"/>
</dbReference>
<evidence type="ECO:0000256" key="3">
    <source>
        <dbReference type="ARBA" id="ARBA00022475"/>
    </source>
</evidence>
<feature type="transmembrane region" description="Helical" evidence="9">
    <location>
        <begin position="246"/>
        <end position="269"/>
    </location>
</feature>
<dbReference type="GO" id="GO:0015293">
    <property type="term" value="F:symporter activity"/>
    <property type="evidence" value="ECO:0007669"/>
    <property type="project" value="UniProtKB-KW"/>
</dbReference>
<comment type="subcellular location">
    <subcellularLocation>
        <location evidence="1">Cell membrane</location>
        <topology evidence="1">Multi-pass membrane protein</topology>
    </subcellularLocation>
</comment>
<feature type="compositionally biased region" description="Low complexity" evidence="8">
    <location>
        <begin position="23"/>
        <end position="35"/>
    </location>
</feature>
<proteinExistence type="predicted"/>
<dbReference type="GO" id="GO:0005886">
    <property type="term" value="C:plasma membrane"/>
    <property type="evidence" value="ECO:0007669"/>
    <property type="project" value="UniProtKB-SubCell"/>
</dbReference>
<dbReference type="InterPro" id="IPR005828">
    <property type="entry name" value="MFS_sugar_transport-like"/>
</dbReference>
<evidence type="ECO:0000256" key="5">
    <source>
        <dbReference type="ARBA" id="ARBA00022847"/>
    </source>
</evidence>
<dbReference type="InterPro" id="IPR051084">
    <property type="entry name" value="H+-coupled_symporters"/>
</dbReference>
<feature type="compositionally biased region" description="Acidic residues" evidence="8">
    <location>
        <begin position="1"/>
        <end position="10"/>
    </location>
</feature>
<feature type="transmembrane region" description="Helical" evidence="9">
    <location>
        <begin position="390"/>
        <end position="411"/>
    </location>
</feature>
<dbReference type="SUPFAM" id="SSF103473">
    <property type="entry name" value="MFS general substrate transporter"/>
    <property type="match status" value="1"/>
</dbReference>
<evidence type="ECO:0000256" key="8">
    <source>
        <dbReference type="SAM" id="MobiDB-lite"/>
    </source>
</evidence>
<evidence type="ECO:0000256" key="7">
    <source>
        <dbReference type="ARBA" id="ARBA00023136"/>
    </source>
</evidence>
<keyword evidence="7 9" id="KW-0472">Membrane</keyword>
<keyword evidence="4 9" id="KW-0812">Transmembrane</keyword>
<dbReference type="EMBL" id="HBFR01033312">
    <property type="protein sequence ID" value="CAD8897093.1"/>
    <property type="molecule type" value="Transcribed_RNA"/>
</dbReference>
<evidence type="ECO:0000256" key="1">
    <source>
        <dbReference type="ARBA" id="ARBA00004651"/>
    </source>
</evidence>
<feature type="domain" description="Major facilitator superfamily (MFS) profile" evidence="10">
    <location>
        <begin position="109"/>
        <end position="537"/>
    </location>
</feature>
<accession>A0A7S1BSZ5</accession>